<accession>A0A1U8Q4Z7</accession>
<dbReference type="Pfam" id="PF14009">
    <property type="entry name" value="PADRE"/>
    <property type="match status" value="1"/>
</dbReference>
<dbReference type="Proteomes" id="UP000189703">
    <property type="component" value="Unplaced"/>
</dbReference>
<reference evidence="2" key="1">
    <citation type="submission" date="2025-08" db="UniProtKB">
        <authorList>
            <consortium name="RefSeq"/>
        </authorList>
    </citation>
    <scope>IDENTIFICATION</scope>
</reference>
<dbReference type="OrthoDB" id="771105at2759"/>
<dbReference type="GeneID" id="104594573"/>
<name>A0A1U8Q4Z7_NELNU</name>
<dbReference type="AlphaFoldDB" id="A0A1U8Q4Z7"/>
<keyword evidence="1" id="KW-1185">Reference proteome</keyword>
<dbReference type="InterPro" id="IPR025322">
    <property type="entry name" value="PADRE_dom"/>
</dbReference>
<dbReference type="STRING" id="4432.A0A1U8Q4Z7"/>
<proteinExistence type="predicted"/>
<evidence type="ECO:0000313" key="1">
    <source>
        <dbReference type="Proteomes" id="UP000189703"/>
    </source>
</evidence>
<dbReference type="InParanoid" id="A0A1U8Q4Z7"/>
<sequence length="164" mass="18385">MGNNTSCVLSSATGGAVKVLFCDGRMEIYTRPIKAGQLMQENPCQFVCDSTDLNVGHRVPGLATDVELEQGQFYFLLPMDMLYSVLTDEEMETLSYRASRATKRGSSNNIGKIFPAFSDFCLTPSEFKTMESPDEERPQPTERCSKQRMWKPSLDTIVETPCML</sequence>
<dbReference type="PANTHER" id="PTHR33052">
    <property type="entry name" value="DUF4228 DOMAIN PROTEIN-RELATED"/>
    <property type="match status" value="1"/>
</dbReference>
<evidence type="ECO:0000313" key="2">
    <source>
        <dbReference type="RefSeq" id="XP_019053116.1"/>
    </source>
</evidence>
<protein>
    <submittedName>
        <fullName evidence="2">Uncharacterized protein LOC104594573 isoform X1</fullName>
    </submittedName>
</protein>
<gene>
    <name evidence="2" type="primary">LOC104594573</name>
</gene>
<dbReference type="OMA" id="EKVIYES"/>
<organism evidence="1 2">
    <name type="scientific">Nelumbo nucifera</name>
    <name type="common">Sacred lotus</name>
    <dbReference type="NCBI Taxonomy" id="4432"/>
    <lineage>
        <taxon>Eukaryota</taxon>
        <taxon>Viridiplantae</taxon>
        <taxon>Streptophyta</taxon>
        <taxon>Embryophyta</taxon>
        <taxon>Tracheophyta</taxon>
        <taxon>Spermatophyta</taxon>
        <taxon>Magnoliopsida</taxon>
        <taxon>Proteales</taxon>
        <taxon>Nelumbonaceae</taxon>
        <taxon>Nelumbo</taxon>
    </lineage>
</organism>
<dbReference type="FunCoup" id="A0A1U8Q4Z7">
    <property type="interactions" value="97"/>
</dbReference>
<dbReference type="RefSeq" id="XP_019053116.1">
    <property type="nucleotide sequence ID" value="XM_019197571.1"/>
</dbReference>